<keyword evidence="12" id="KW-0479">Metal-binding</keyword>
<dbReference type="EC" id="3.2.1.-" evidence="13"/>
<sequence length="517" mass="57290">MRLNSKLSVLLGLAAPGLALPGPSVAFLNDRSPNLARAQAVKSAFRTSWDGYYKHAFPHDSLRPTSNTYTDDRNGWGVTAIDSLSTAIIMRDKDTVNKILDFVPTLDFTTTKKENELVSVFESNIRYLGGLLSGYDLLKGPFKDLASDPSKVDALLKQARTLADSLSIAFDTPSGVPEGDIYLNPEPRRKESGSNSIAGFGTLVLEWTRLSDLTGDDKYAKLAQRGEQHILRPKGSPEAFPGLVGYRVSTETGEFLDSRGAWGGGTDSFYEYLIKMYLYDPEEFGEYKERWVAAVDSTIKYLASHPSTREDLTFVADYDGPNPIYRSGHLNSFVGGNIILGGILLKEQKYIDFGLELAESYFATYLGTPSGIGPESFAWIDSAADEPGEGPPADQAELYEESGFWVRSGAYILRPETMESLYFAYRVTGDSKWQDLAWEGFQTMSELCRAGSGFSGLRNVRDSRGGGHDDFQQSFWLAETLKYLYLIFSEDSPVQVQADKPNEFVYNTEAHPVRVRG</sequence>
<gene>
    <name evidence="15" type="ORF">ACRE_088750</name>
</gene>
<feature type="binding site" evidence="12">
    <location>
        <position position="508"/>
    </location>
    <ligand>
        <name>Ca(2+)</name>
        <dbReference type="ChEBI" id="CHEBI:29108"/>
    </ligand>
</feature>
<evidence type="ECO:0000256" key="6">
    <source>
        <dbReference type="ARBA" id="ARBA00023157"/>
    </source>
</evidence>
<comment type="caution">
    <text evidence="15">The sequence shown here is derived from an EMBL/GenBank/DDBJ whole genome shotgun (WGS) entry which is preliminary data.</text>
</comment>
<comment type="similarity">
    <text evidence="3 13">Belongs to the glycosyl hydrolase 47 family.</text>
</comment>
<dbReference type="PANTHER" id="PTHR11742:SF101">
    <property type="entry name" value="MANNOSYL-OLIGOSACCHARIDE ALPHA-1,2-MANNOSIDASE 1B"/>
    <property type="match status" value="1"/>
</dbReference>
<organism evidence="15 16">
    <name type="scientific">Hapsidospora chrysogenum (strain ATCC 11550 / CBS 779.69 / DSM 880 / IAM 14645 / JCM 23072 / IMI 49137)</name>
    <name type="common">Acremonium chrysogenum</name>
    <dbReference type="NCBI Taxonomy" id="857340"/>
    <lineage>
        <taxon>Eukaryota</taxon>
        <taxon>Fungi</taxon>
        <taxon>Dikarya</taxon>
        <taxon>Ascomycota</taxon>
        <taxon>Pezizomycotina</taxon>
        <taxon>Sordariomycetes</taxon>
        <taxon>Hypocreomycetidae</taxon>
        <taxon>Hypocreales</taxon>
        <taxon>Bionectriaceae</taxon>
        <taxon>Hapsidospora</taxon>
    </lineage>
</organism>
<dbReference type="EMBL" id="JPKY01000202">
    <property type="protein sequence ID" value="KFH40464.1"/>
    <property type="molecule type" value="Genomic_DNA"/>
</dbReference>
<feature type="signal peptide" evidence="14">
    <location>
        <begin position="1"/>
        <end position="19"/>
    </location>
</feature>
<dbReference type="FunFam" id="1.50.10.10:FF:000047">
    <property type="entry name" value="Mannosyl-oligosaccharide alpha-1,2-mannosidase"/>
    <property type="match status" value="1"/>
</dbReference>
<feature type="active site" evidence="11">
    <location>
        <position position="416"/>
    </location>
</feature>
<dbReference type="SUPFAM" id="SSF48225">
    <property type="entry name" value="Seven-hairpin glycosidases"/>
    <property type="match status" value="1"/>
</dbReference>
<evidence type="ECO:0000313" key="16">
    <source>
        <dbReference type="Proteomes" id="UP000029964"/>
    </source>
</evidence>
<evidence type="ECO:0000256" key="1">
    <source>
        <dbReference type="ARBA" id="ARBA00001913"/>
    </source>
</evidence>
<comment type="pathway">
    <text evidence="2">Protein modification; protein glycosylation.</text>
</comment>
<evidence type="ECO:0000256" key="13">
    <source>
        <dbReference type="RuleBase" id="RU361193"/>
    </source>
</evidence>
<comment type="catalytic activity">
    <reaction evidence="10">
        <text>N(4)-(alpha-D-Man-(1-&gt;2)-alpha-D-Man-(1-&gt;2)-alpha-D-Man-(1-&gt;3)-[alpha-D-Man-(1-&gt;2)-alpha-D-Man-(1-&gt;3)-[alpha-D-Man-(1-&gt;2)-alpha-D-Man-(1-&gt;6)]-alpha-D-Man-(1-&gt;6)]-beta-D-Man-(1-&gt;4)-beta-D-GlcNAc-(1-&gt;4)-beta-D-GlcNAc)-L-asparaginyl-[protein] (N-glucan mannose isomer 9A1,2,3B1,2,3) + 4 H2O = N(4)-(alpha-D-Man-(1-&gt;3)-[alpha-D-Man-(1-&gt;3)-[alpha-D-Man-(1-&gt;6)]-alpha-D-Man-(1-&gt;6)]-beta-D-Man-(1-&gt;4)-beta-D-GlcNAc-(1-&gt;4)-beta-D-GlcNAc)-L-asparaginyl-[protein] (N-glucan mannose isomer 5A1,2) + 4 beta-D-mannose</text>
        <dbReference type="Rhea" id="RHEA:56008"/>
        <dbReference type="Rhea" id="RHEA-COMP:14356"/>
        <dbReference type="Rhea" id="RHEA-COMP:14367"/>
        <dbReference type="ChEBI" id="CHEBI:15377"/>
        <dbReference type="ChEBI" id="CHEBI:28563"/>
        <dbReference type="ChEBI" id="CHEBI:59087"/>
        <dbReference type="ChEBI" id="CHEBI:139493"/>
        <dbReference type="EC" id="3.2.1.113"/>
    </reaction>
</comment>
<dbReference type="GO" id="GO:0005783">
    <property type="term" value="C:endoplasmic reticulum"/>
    <property type="evidence" value="ECO:0007669"/>
    <property type="project" value="TreeGrafter"/>
</dbReference>
<dbReference type="AlphaFoldDB" id="A0A086STN2"/>
<evidence type="ECO:0000313" key="15">
    <source>
        <dbReference type="EMBL" id="KFH40464.1"/>
    </source>
</evidence>
<dbReference type="HOGENOM" id="CLU_003818_0_2_1"/>
<evidence type="ECO:0000256" key="5">
    <source>
        <dbReference type="ARBA" id="ARBA00022801"/>
    </source>
</evidence>
<evidence type="ECO:0000256" key="14">
    <source>
        <dbReference type="SAM" id="SignalP"/>
    </source>
</evidence>
<dbReference type="InterPro" id="IPR050749">
    <property type="entry name" value="Glycosyl_Hydrolase_47"/>
</dbReference>
<evidence type="ECO:0000256" key="11">
    <source>
        <dbReference type="PIRSR" id="PIRSR601382-1"/>
    </source>
</evidence>
<name>A0A086STN2_HAPC1</name>
<evidence type="ECO:0000256" key="12">
    <source>
        <dbReference type="PIRSR" id="PIRSR601382-2"/>
    </source>
</evidence>
<dbReference type="GO" id="GO:0005975">
    <property type="term" value="P:carbohydrate metabolic process"/>
    <property type="evidence" value="ECO:0007669"/>
    <property type="project" value="InterPro"/>
</dbReference>
<comment type="cofactor">
    <cofactor evidence="1 12">
        <name>Ca(2+)</name>
        <dbReference type="ChEBI" id="CHEBI:29108"/>
    </cofactor>
</comment>
<feature type="active site" evidence="11">
    <location>
        <position position="267"/>
    </location>
</feature>
<dbReference type="GO" id="GO:0036503">
    <property type="term" value="P:ERAD pathway"/>
    <property type="evidence" value="ECO:0007669"/>
    <property type="project" value="UniProtKB-ARBA"/>
</dbReference>
<dbReference type="InterPro" id="IPR001382">
    <property type="entry name" value="Glyco_hydro_47"/>
</dbReference>
<dbReference type="Proteomes" id="UP000029964">
    <property type="component" value="Unassembled WGS sequence"/>
</dbReference>
<reference evidence="16" key="1">
    <citation type="journal article" date="2014" name="Genome Announc.">
        <title>Genome sequence and annotation of Acremonium chrysogenum, producer of the beta-lactam antibiotic cephalosporin C.</title>
        <authorList>
            <person name="Terfehr D."/>
            <person name="Dahlmann T.A."/>
            <person name="Specht T."/>
            <person name="Zadra I."/>
            <person name="Kuernsteiner H."/>
            <person name="Kueck U."/>
        </authorList>
    </citation>
    <scope>NUCLEOTIDE SEQUENCE [LARGE SCALE GENOMIC DNA]</scope>
    <source>
        <strain evidence="16">ATCC 11550 / CBS 779.69 / DSM 880 / IAM 14645 / JCM 23072 / IMI 49137</strain>
    </source>
</reference>
<dbReference type="InterPro" id="IPR012341">
    <property type="entry name" value="6hp_glycosidase-like_sf"/>
</dbReference>
<evidence type="ECO:0000256" key="10">
    <source>
        <dbReference type="ARBA" id="ARBA00048605"/>
    </source>
</evidence>
<keyword evidence="6" id="KW-1015">Disulfide bond</keyword>
<evidence type="ECO:0000256" key="8">
    <source>
        <dbReference type="ARBA" id="ARBA00023295"/>
    </source>
</evidence>
<dbReference type="UniPathway" id="UPA00378"/>
<dbReference type="GO" id="GO:0016020">
    <property type="term" value="C:membrane"/>
    <property type="evidence" value="ECO:0007669"/>
    <property type="project" value="InterPro"/>
</dbReference>
<keyword evidence="5 13" id="KW-0378">Hydrolase</keyword>
<keyword evidence="4 14" id="KW-0732">Signal</keyword>
<feature type="active site" description="Proton donor" evidence="11">
    <location>
        <position position="122"/>
    </location>
</feature>
<keyword evidence="7" id="KW-0325">Glycoprotein</keyword>
<dbReference type="GO" id="GO:0005509">
    <property type="term" value="F:calcium ion binding"/>
    <property type="evidence" value="ECO:0007669"/>
    <property type="project" value="InterPro"/>
</dbReference>
<dbReference type="PRINTS" id="PR00747">
    <property type="entry name" value="GLYHDRLASE47"/>
</dbReference>
<protein>
    <recommendedName>
        <fullName evidence="13">alpha-1,2-Mannosidase</fullName>
        <ecNumber evidence="13">3.2.1.-</ecNumber>
    </recommendedName>
</protein>
<proteinExistence type="inferred from homology"/>
<dbReference type="GO" id="GO:0004571">
    <property type="term" value="F:mannosyl-oligosaccharide 1,2-alpha-mannosidase activity"/>
    <property type="evidence" value="ECO:0007669"/>
    <property type="project" value="UniProtKB-EC"/>
</dbReference>
<dbReference type="Gene3D" id="1.50.10.10">
    <property type="match status" value="1"/>
</dbReference>
<evidence type="ECO:0000256" key="4">
    <source>
        <dbReference type="ARBA" id="ARBA00022729"/>
    </source>
</evidence>
<feature type="active site" description="Proton donor" evidence="11">
    <location>
        <position position="375"/>
    </location>
</feature>
<dbReference type="Pfam" id="PF01532">
    <property type="entry name" value="Glyco_hydro_47"/>
    <property type="match status" value="1"/>
</dbReference>
<keyword evidence="16" id="KW-1185">Reference proteome</keyword>
<dbReference type="PANTHER" id="PTHR11742">
    <property type="entry name" value="MANNOSYL-OLIGOSACCHARIDE ALPHA-1,2-MANNOSIDASE-RELATED"/>
    <property type="match status" value="1"/>
</dbReference>
<keyword evidence="8 13" id="KW-0326">Glycosidase</keyword>
<accession>A0A086STN2</accession>
<keyword evidence="12" id="KW-0106">Calcium</keyword>
<evidence type="ECO:0000256" key="7">
    <source>
        <dbReference type="ARBA" id="ARBA00023180"/>
    </source>
</evidence>
<evidence type="ECO:0000256" key="2">
    <source>
        <dbReference type="ARBA" id="ARBA00004922"/>
    </source>
</evidence>
<evidence type="ECO:0000256" key="3">
    <source>
        <dbReference type="ARBA" id="ARBA00007658"/>
    </source>
</evidence>
<dbReference type="OrthoDB" id="8118055at2759"/>
<evidence type="ECO:0000256" key="9">
    <source>
        <dbReference type="ARBA" id="ARBA00047669"/>
    </source>
</evidence>
<dbReference type="InterPro" id="IPR036026">
    <property type="entry name" value="Seven-hairpin_glycosidases"/>
</dbReference>
<comment type="catalytic activity">
    <reaction evidence="9">
        <text>N(4)-(alpha-D-Man-(1-&gt;2)-alpha-D-Man-(1-&gt;2)-alpha-D-Man-(1-&gt;3)-[alpha-D-Man-(1-&gt;3)-[alpha-D-Man-(1-&gt;2)-alpha-D-Man-(1-&gt;6)]-alpha-D-Man-(1-&gt;6)]-beta-D-Man-(1-&gt;4)-beta-D-GlcNAc-(1-&gt;4)-beta-D-GlcNAc)-L-asparaginyl-[protein] (N-glucan mannose isomer 8A1,2,3B1,3) + 3 H2O = N(4)-(alpha-D-Man-(1-&gt;3)-[alpha-D-Man-(1-&gt;3)-[alpha-D-Man-(1-&gt;6)]-alpha-D-Man-(1-&gt;6)]-beta-D-Man-(1-&gt;4)-beta-D-GlcNAc-(1-&gt;4)-beta-D-GlcNAc)-L-asparaginyl-[protein] (N-glucan mannose isomer 5A1,2) + 3 beta-D-mannose</text>
        <dbReference type="Rhea" id="RHEA:56028"/>
        <dbReference type="Rhea" id="RHEA-COMP:14358"/>
        <dbReference type="Rhea" id="RHEA-COMP:14367"/>
        <dbReference type="ChEBI" id="CHEBI:15377"/>
        <dbReference type="ChEBI" id="CHEBI:28563"/>
        <dbReference type="ChEBI" id="CHEBI:59087"/>
        <dbReference type="ChEBI" id="CHEBI:60628"/>
        <dbReference type="EC" id="3.2.1.113"/>
    </reaction>
</comment>
<feature type="chain" id="PRO_5001815171" description="alpha-1,2-Mannosidase" evidence="14">
    <location>
        <begin position="20"/>
        <end position="517"/>
    </location>
</feature>